<proteinExistence type="predicted"/>
<evidence type="ECO:0000313" key="2">
    <source>
        <dbReference type="Proteomes" id="UP000824469"/>
    </source>
</evidence>
<feature type="non-terminal residue" evidence="1">
    <location>
        <position position="107"/>
    </location>
</feature>
<reference evidence="1 2" key="1">
    <citation type="journal article" date="2021" name="Nat. Plants">
        <title>The Taxus genome provides insights into paclitaxel biosynthesis.</title>
        <authorList>
            <person name="Xiong X."/>
            <person name="Gou J."/>
            <person name="Liao Q."/>
            <person name="Li Y."/>
            <person name="Zhou Q."/>
            <person name="Bi G."/>
            <person name="Li C."/>
            <person name="Du R."/>
            <person name="Wang X."/>
            <person name="Sun T."/>
            <person name="Guo L."/>
            <person name="Liang H."/>
            <person name="Lu P."/>
            <person name="Wu Y."/>
            <person name="Zhang Z."/>
            <person name="Ro D.K."/>
            <person name="Shang Y."/>
            <person name="Huang S."/>
            <person name="Yan J."/>
        </authorList>
    </citation>
    <scope>NUCLEOTIDE SEQUENCE [LARGE SCALE GENOMIC DNA]</scope>
    <source>
        <strain evidence="1">Ta-2019</strain>
    </source>
</reference>
<organism evidence="1 2">
    <name type="scientific">Taxus chinensis</name>
    <name type="common">Chinese yew</name>
    <name type="synonym">Taxus wallichiana var. chinensis</name>
    <dbReference type="NCBI Taxonomy" id="29808"/>
    <lineage>
        <taxon>Eukaryota</taxon>
        <taxon>Viridiplantae</taxon>
        <taxon>Streptophyta</taxon>
        <taxon>Embryophyta</taxon>
        <taxon>Tracheophyta</taxon>
        <taxon>Spermatophyta</taxon>
        <taxon>Pinopsida</taxon>
        <taxon>Pinidae</taxon>
        <taxon>Conifers II</taxon>
        <taxon>Cupressales</taxon>
        <taxon>Taxaceae</taxon>
        <taxon>Taxus</taxon>
    </lineage>
</organism>
<dbReference type="EMBL" id="JAHRHJ020000010">
    <property type="protein sequence ID" value="KAH9297683.1"/>
    <property type="molecule type" value="Genomic_DNA"/>
</dbReference>
<dbReference type="Proteomes" id="UP000824469">
    <property type="component" value="Unassembled WGS sequence"/>
</dbReference>
<gene>
    <name evidence="1" type="ORF">KI387_029365</name>
</gene>
<dbReference type="AlphaFoldDB" id="A0AA38FCP6"/>
<keyword evidence="2" id="KW-1185">Reference proteome</keyword>
<sequence>MVWKRKETNQVWERVDEMKKEEDELREKNQISETAEDKQVRNEGKVSKFESLLVDIDEFVDEFFEIIQEYSMCVFKNVKLSEEQGCDEFFVDNIDVLLQSLLDEMDE</sequence>
<accession>A0AA38FCP6</accession>
<evidence type="ECO:0000313" key="1">
    <source>
        <dbReference type="EMBL" id="KAH9297683.1"/>
    </source>
</evidence>
<name>A0AA38FCP6_TAXCH</name>
<protein>
    <submittedName>
        <fullName evidence="1">Uncharacterized protein</fullName>
    </submittedName>
</protein>
<comment type="caution">
    <text evidence="1">The sequence shown here is derived from an EMBL/GenBank/DDBJ whole genome shotgun (WGS) entry which is preliminary data.</text>
</comment>